<dbReference type="EMBL" id="JPXY01000053">
    <property type="protein sequence ID" value="KGQ30152.1"/>
    <property type="molecule type" value="Genomic_DNA"/>
</dbReference>
<evidence type="ECO:0000256" key="4">
    <source>
        <dbReference type="ARBA" id="ARBA00022756"/>
    </source>
</evidence>
<comment type="caution">
    <text evidence="7">The sequence shown here is derived from an EMBL/GenBank/DDBJ whole genome shotgun (WGS) entry which is preliminary data.</text>
</comment>
<dbReference type="AlphaFoldDB" id="A0A0A2XGQ9"/>
<dbReference type="GO" id="GO:0102130">
    <property type="term" value="F:malonyl-CoA methyltransferase activity"/>
    <property type="evidence" value="ECO:0007669"/>
    <property type="project" value="UniProtKB-EC"/>
</dbReference>
<dbReference type="InterPro" id="IPR029063">
    <property type="entry name" value="SAM-dependent_MTases_sf"/>
</dbReference>
<comment type="catalytic activity">
    <reaction evidence="5">
        <text>malonyl-[ACP] + S-adenosyl-L-methionine = malonyl-[ACP] methyl ester + S-adenosyl-L-homocysteine</text>
        <dbReference type="Rhea" id="RHEA:17105"/>
        <dbReference type="Rhea" id="RHEA-COMP:9623"/>
        <dbReference type="Rhea" id="RHEA-COMP:9954"/>
        <dbReference type="ChEBI" id="CHEBI:57856"/>
        <dbReference type="ChEBI" id="CHEBI:59789"/>
        <dbReference type="ChEBI" id="CHEBI:78449"/>
        <dbReference type="ChEBI" id="CHEBI:78845"/>
        <dbReference type="EC" id="2.1.1.197"/>
    </reaction>
</comment>
<reference evidence="7 8" key="1">
    <citation type="submission" date="2014-08" db="EMBL/GenBank/DDBJ databases">
        <title>Chaperone-usher fimbriae in a diverse selection of Gallibacterium genomes.</title>
        <authorList>
            <person name="Kudirkiene E."/>
            <person name="Bager R.J."/>
            <person name="Johnson T.J."/>
            <person name="Bojesen A.M."/>
        </authorList>
    </citation>
    <scope>NUCLEOTIDE SEQUENCE [LARGE SCALE GENOMIC DNA]</scope>
    <source>
        <strain evidence="7 8">CCM5976</strain>
    </source>
</reference>
<feature type="domain" description="Methyltransferase type 12" evidence="6">
    <location>
        <begin position="50"/>
        <end position="146"/>
    </location>
</feature>
<dbReference type="CDD" id="cd02440">
    <property type="entry name" value="AdoMet_MTases"/>
    <property type="match status" value="1"/>
</dbReference>
<comment type="pathway">
    <text evidence="5">Cofactor biosynthesis; biotin biosynthesis.</text>
</comment>
<dbReference type="SUPFAM" id="SSF53335">
    <property type="entry name" value="S-adenosyl-L-methionine-dependent methyltransferases"/>
    <property type="match status" value="1"/>
</dbReference>
<evidence type="ECO:0000259" key="6">
    <source>
        <dbReference type="Pfam" id="PF08242"/>
    </source>
</evidence>
<dbReference type="InterPro" id="IPR011814">
    <property type="entry name" value="BioC"/>
</dbReference>
<evidence type="ECO:0000313" key="8">
    <source>
        <dbReference type="Proteomes" id="UP000030418"/>
    </source>
</evidence>
<evidence type="ECO:0000256" key="2">
    <source>
        <dbReference type="ARBA" id="ARBA00022679"/>
    </source>
</evidence>
<evidence type="ECO:0000256" key="3">
    <source>
        <dbReference type="ARBA" id="ARBA00022691"/>
    </source>
</evidence>
<dbReference type="GO" id="GO:0009102">
    <property type="term" value="P:biotin biosynthetic process"/>
    <property type="evidence" value="ECO:0007669"/>
    <property type="project" value="UniProtKB-UniRule"/>
</dbReference>
<evidence type="ECO:0000313" key="7">
    <source>
        <dbReference type="EMBL" id="KGQ30152.1"/>
    </source>
</evidence>
<dbReference type="Proteomes" id="UP000030418">
    <property type="component" value="Unassembled WGS sequence"/>
</dbReference>
<accession>A0A0A2XGQ9</accession>
<dbReference type="GO" id="GO:0032259">
    <property type="term" value="P:methylation"/>
    <property type="evidence" value="ECO:0007669"/>
    <property type="project" value="UniProtKB-KW"/>
</dbReference>
<organism evidence="7 8">
    <name type="scientific">Gallibacterium genomosp. 2</name>
    <dbReference type="NCBI Taxonomy" id="155517"/>
    <lineage>
        <taxon>Bacteria</taxon>
        <taxon>Pseudomonadati</taxon>
        <taxon>Pseudomonadota</taxon>
        <taxon>Gammaproteobacteria</taxon>
        <taxon>Pasteurellales</taxon>
        <taxon>Pasteurellaceae</taxon>
        <taxon>Gallibacterium</taxon>
    </lineage>
</organism>
<comment type="similarity">
    <text evidence="5">Belongs to the methyltransferase superfamily.</text>
</comment>
<comment type="function">
    <text evidence="5">Converts the free carboxyl group of a malonyl-thioester to its methyl ester by transfer of a methyl group from S-adenosyl-L-methionine (SAM). It allows to synthesize pimeloyl-ACP via the fatty acid synthetic pathway.</text>
</comment>
<keyword evidence="2 5" id="KW-0808">Transferase</keyword>
<proteinExistence type="inferred from homology"/>
<evidence type="ECO:0000256" key="5">
    <source>
        <dbReference type="HAMAP-Rule" id="MF_00835"/>
    </source>
</evidence>
<dbReference type="Gene3D" id="3.40.50.150">
    <property type="entry name" value="Vaccinia Virus protein VP39"/>
    <property type="match status" value="1"/>
</dbReference>
<dbReference type="NCBIfam" id="TIGR02072">
    <property type="entry name" value="BioC"/>
    <property type="match status" value="1"/>
</dbReference>
<dbReference type="PANTHER" id="PTHR43464:SF83">
    <property type="entry name" value="MALONYL-[ACYL-CARRIER PROTEIN] O-METHYLTRANSFERASE"/>
    <property type="match status" value="1"/>
</dbReference>
<keyword evidence="4 5" id="KW-0093">Biotin biosynthesis</keyword>
<evidence type="ECO:0000256" key="1">
    <source>
        <dbReference type="ARBA" id="ARBA00022603"/>
    </source>
</evidence>
<gene>
    <name evidence="5" type="primary">bioC</name>
    <name evidence="7" type="ORF">P375_10855</name>
</gene>
<keyword evidence="8" id="KW-1185">Reference proteome</keyword>
<dbReference type="HAMAP" id="MF_00835">
    <property type="entry name" value="BioC"/>
    <property type="match status" value="1"/>
</dbReference>
<dbReference type="EC" id="2.1.1.197" evidence="5"/>
<keyword evidence="1 5" id="KW-0489">Methyltransferase</keyword>
<dbReference type="UniPathway" id="UPA00078"/>
<dbReference type="GO" id="GO:0010340">
    <property type="term" value="F:carboxyl-O-methyltransferase activity"/>
    <property type="evidence" value="ECO:0007669"/>
    <property type="project" value="UniProtKB-UniRule"/>
</dbReference>
<keyword evidence="3 5" id="KW-0949">S-adenosyl-L-methionine</keyword>
<dbReference type="InterPro" id="IPR013217">
    <property type="entry name" value="Methyltransf_12"/>
</dbReference>
<name>A0A0A2XGQ9_9PAST</name>
<dbReference type="Pfam" id="PF08242">
    <property type="entry name" value="Methyltransf_12"/>
    <property type="match status" value="1"/>
</dbReference>
<sequence>MALIDKEQVAKRFQTAQFSYGQQAIAQQKINQHLIELLQTTGKHQFYRVLEIGCGTGDLSERLIKAVKITELDLNDLYLSDNIHQNLQQKRCANVDQVRFIGGDIEQLKLTQHYDLIISASTVQWLHHKEAFLAKCAKHLNANGMLLFNTFAPNNLTEISTLTGVGLTYPTTQEWQYWLKPHFLLEHLDTETIRLRFDSPLTVLRHLKATGVTAVQKTVWTKGKLQQFCQAYQQQYALADGSVYLSYVPMYFVARKLS</sequence>
<protein>
    <recommendedName>
        <fullName evidence="5">Malonyl-[acyl-carrier protein] O-methyltransferase</fullName>
        <shortName evidence="5">Malonyl-ACP O-methyltransferase</shortName>
        <ecNumber evidence="5">2.1.1.197</ecNumber>
    </recommendedName>
    <alternativeName>
        <fullName evidence="5">Biotin synthesis protein BioC</fullName>
    </alternativeName>
</protein>
<dbReference type="PANTHER" id="PTHR43464">
    <property type="entry name" value="METHYLTRANSFERASE"/>
    <property type="match status" value="1"/>
</dbReference>